<accession>A0A7R9EJZ7</accession>
<feature type="compositionally biased region" description="Basic and acidic residues" evidence="1">
    <location>
        <begin position="8"/>
        <end position="19"/>
    </location>
</feature>
<reference evidence="2" key="1">
    <citation type="submission" date="2020-11" db="EMBL/GenBank/DDBJ databases">
        <authorList>
            <person name="Tran Van P."/>
        </authorList>
    </citation>
    <scope>NUCLEOTIDE SEQUENCE</scope>
</reference>
<evidence type="ECO:0000313" key="2">
    <source>
        <dbReference type="EMBL" id="CAD7435437.1"/>
    </source>
</evidence>
<proteinExistence type="predicted"/>
<name>A0A7R9EJZ7_9NEOP</name>
<dbReference type="AlphaFoldDB" id="A0A7R9EJZ7"/>
<dbReference type="EMBL" id="OB800150">
    <property type="protein sequence ID" value="CAD7435437.1"/>
    <property type="molecule type" value="Genomic_DNA"/>
</dbReference>
<gene>
    <name evidence="2" type="ORF">TMSB3V08_LOCUS12083</name>
</gene>
<protein>
    <submittedName>
        <fullName evidence="2">Uncharacterized protein</fullName>
    </submittedName>
</protein>
<organism evidence="2">
    <name type="scientific">Timema monikensis</name>
    <dbReference type="NCBI Taxonomy" id="170555"/>
    <lineage>
        <taxon>Eukaryota</taxon>
        <taxon>Metazoa</taxon>
        <taxon>Ecdysozoa</taxon>
        <taxon>Arthropoda</taxon>
        <taxon>Hexapoda</taxon>
        <taxon>Insecta</taxon>
        <taxon>Pterygota</taxon>
        <taxon>Neoptera</taxon>
        <taxon>Polyneoptera</taxon>
        <taxon>Phasmatodea</taxon>
        <taxon>Timematodea</taxon>
        <taxon>Timematoidea</taxon>
        <taxon>Timematidae</taxon>
        <taxon>Timema</taxon>
    </lineage>
</organism>
<feature type="region of interest" description="Disordered" evidence="1">
    <location>
        <begin position="1"/>
        <end position="35"/>
    </location>
</feature>
<sequence>MKALALRGGREGLAHTKENKKQKREGRGGNTKVETSTSLVNDLEQHFLNTSPSRTATSQSSQHASGEVKVQSVALYTQLVRAKLSSCYVVLVGGEGGEGESTGGGTTSKLGPRTATLKTSSHLMDDSQVLLPLRCLLLRRSADPQDRARWQHLLSLETHLETRRHTAVWWSHQAHVDKVTSKFCDITSLL</sequence>
<evidence type="ECO:0000256" key="1">
    <source>
        <dbReference type="SAM" id="MobiDB-lite"/>
    </source>
</evidence>